<keyword evidence="4" id="KW-1185">Reference proteome</keyword>
<dbReference type="InterPro" id="IPR002347">
    <property type="entry name" value="SDR_fam"/>
</dbReference>
<dbReference type="GO" id="GO:0016491">
    <property type="term" value="F:oxidoreductase activity"/>
    <property type="evidence" value="ECO:0007669"/>
    <property type="project" value="UniProtKB-KW"/>
</dbReference>
<accession>A0A1W2DG93</accession>
<evidence type="ECO:0000313" key="4">
    <source>
        <dbReference type="Proteomes" id="UP000192840"/>
    </source>
</evidence>
<keyword evidence="2" id="KW-0560">Oxidoreductase</keyword>
<dbReference type="Gene3D" id="3.40.50.720">
    <property type="entry name" value="NAD(P)-binding Rossmann-like Domain"/>
    <property type="match status" value="1"/>
</dbReference>
<dbReference type="SUPFAM" id="SSF51735">
    <property type="entry name" value="NAD(P)-binding Rossmann-fold domains"/>
    <property type="match status" value="1"/>
</dbReference>
<dbReference type="RefSeq" id="WP_030477364.1">
    <property type="nucleotide sequence ID" value="NZ_FWYC01000007.1"/>
</dbReference>
<evidence type="ECO:0000313" key="3">
    <source>
        <dbReference type="EMBL" id="SMC96304.1"/>
    </source>
</evidence>
<sequence>MSTLTGQGALVTGGAGGFGAACARALAADGAAVVLLGRTESTLRATAERITAELPDAPAVRWVAGDAESEVDVRKAVAVADETPLRIAVATVGGSTVAPVMALDQRTLEHDFRRNVVSALHVIRHGAAAMARHGGGSIVCTSSSAGGCSFPFLPSYSVAKAALEALVRVSADELGALGVRVNAVRPGLVPTAASKPGLLVADAEQRAVVLREKPLARVGTVEDIAAAVRHLAGPESSWTTGVTLPVEGGSHLRRAPSLEKLARSVLGDEAIDRALTGLLPE</sequence>
<dbReference type="InterPro" id="IPR036291">
    <property type="entry name" value="NAD(P)-bd_dom_sf"/>
</dbReference>
<dbReference type="Pfam" id="PF13561">
    <property type="entry name" value="adh_short_C2"/>
    <property type="match status" value="1"/>
</dbReference>
<protein>
    <submittedName>
        <fullName evidence="3">NAD(P)-dependent dehydrogenase, short-chain alcohol dehydrogenase family</fullName>
    </submittedName>
</protein>
<dbReference type="Proteomes" id="UP000192840">
    <property type="component" value="Unassembled WGS sequence"/>
</dbReference>
<organism evidence="3 4">
    <name type="scientific">Lentzea albidocapillata</name>
    <dbReference type="NCBI Taxonomy" id="40571"/>
    <lineage>
        <taxon>Bacteria</taxon>
        <taxon>Bacillati</taxon>
        <taxon>Actinomycetota</taxon>
        <taxon>Actinomycetes</taxon>
        <taxon>Pseudonocardiales</taxon>
        <taxon>Pseudonocardiaceae</taxon>
        <taxon>Lentzea</taxon>
    </lineage>
</organism>
<dbReference type="PANTHER" id="PTHR24321">
    <property type="entry name" value="DEHYDROGENASES, SHORT CHAIN"/>
    <property type="match status" value="1"/>
</dbReference>
<proteinExistence type="inferred from homology"/>
<dbReference type="AlphaFoldDB" id="A0A1W2DG93"/>
<comment type="similarity">
    <text evidence="1">Belongs to the short-chain dehydrogenases/reductases (SDR) family.</text>
</comment>
<dbReference type="EMBL" id="FWYC01000007">
    <property type="protein sequence ID" value="SMC96304.1"/>
    <property type="molecule type" value="Genomic_DNA"/>
</dbReference>
<dbReference type="PANTHER" id="PTHR24321:SF8">
    <property type="entry name" value="ESTRADIOL 17-BETA-DEHYDROGENASE 8-RELATED"/>
    <property type="match status" value="1"/>
</dbReference>
<dbReference type="CDD" id="cd05233">
    <property type="entry name" value="SDR_c"/>
    <property type="match status" value="1"/>
</dbReference>
<evidence type="ECO:0000256" key="1">
    <source>
        <dbReference type="ARBA" id="ARBA00006484"/>
    </source>
</evidence>
<dbReference type="eggNOG" id="COG1028">
    <property type="taxonomic scope" value="Bacteria"/>
</dbReference>
<dbReference type="OrthoDB" id="20590at2"/>
<dbReference type="PRINTS" id="PR00081">
    <property type="entry name" value="GDHRDH"/>
</dbReference>
<dbReference type="STRING" id="40571.SAMN05660733_02983"/>
<evidence type="ECO:0000256" key="2">
    <source>
        <dbReference type="ARBA" id="ARBA00023002"/>
    </source>
</evidence>
<gene>
    <name evidence="3" type="ORF">SAMN05660733_02983</name>
</gene>
<reference evidence="4" key="1">
    <citation type="submission" date="2017-04" db="EMBL/GenBank/DDBJ databases">
        <authorList>
            <person name="Varghese N."/>
            <person name="Submissions S."/>
        </authorList>
    </citation>
    <scope>NUCLEOTIDE SEQUENCE [LARGE SCALE GENOMIC DNA]</scope>
    <source>
        <strain evidence="4">DSM 44073</strain>
    </source>
</reference>
<name>A0A1W2DG93_9PSEU</name>